<accession>A0A3S9MWD1</accession>
<dbReference type="PROSITE" id="PS51257">
    <property type="entry name" value="PROKAR_LIPOPROTEIN"/>
    <property type="match status" value="1"/>
</dbReference>
<proteinExistence type="predicted"/>
<dbReference type="Proteomes" id="UP000279600">
    <property type="component" value="Chromosome"/>
</dbReference>
<dbReference type="AlphaFoldDB" id="A0A3S9MWD1"/>
<dbReference type="EMBL" id="CP034549">
    <property type="protein sequence ID" value="AZQ43444.1"/>
    <property type="molecule type" value="Genomic_DNA"/>
</dbReference>
<evidence type="ECO:0000313" key="1">
    <source>
        <dbReference type="EMBL" id="AZQ43444.1"/>
    </source>
</evidence>
<dbReference type="OrthoDB" id="1096850at2"/>
<sequence>MIKNLNFVLCFFILLTSCRSIQKEEKTDSPMLALRDKVAFELCELYGADQSVRKTPGFENKFNLAILPTDTVVFDRFIKVVKEYGYPTIELVGEKNWKNECVESSSVSILLHNPHRLINNDEYMSLFLSEVEAGRMNREFLAAVLDKYYWVRRDEQGNKKLLYGSGFGKPCLKYRKESDAARQEIGLEPLKESDFIQCK</sequence>
<evidence type="ECO:0000313" key="2">
    <source>
        <dbReference type="Proteomes" id="UP000279600"/>
    </source>
</evidence>
<dbReference type="RefSeq" id="WP_126445855.1">
    <property type="nucleotide sequence ID" value="NZ_CP034549.1"/>
</dbReference>
<name>A0A3S9MWD1_9FLAO</name>
<reference evidence="1 2" key="1">
    <citation type="submission" date="2018-12" db="EMBL/GenBank/DDBJ databases">
        <title>Complete genome of Nonlabens sp. MJ115.</title>
        <authorList>
            <person name="Choi H.S."/>
            <person name="Jung J."/>
        </authorList>
    </citation>
    <scope>NUCLEOTIDE SEQUENCE [LARGE SCALE GENOMIC DNA]</scope>
    <source>
        <strain evidence="1 2">MJ115</strain>
    </source>
</reference>
<gene>
    <name evidence="1" type="ORF">EJ995_04045</name>
</gene>
<protein>
    <recommendedName>
        <fullName evidence="3">Lipoprotein</fullName>
    </recommendedName>
</protein>
<keyword evidence="2" id="KW-1185">Reference proteome</keyword>
<dbReference type="KEGG" id="noj:EJ995_04045"/>
<evidence type="ECO:0008006" key="3">
    <source>
        <dbReference type="Google" id="ProtNLM"/>
    </source>
</evidence>
<organism evidence="1 2">
    <name type="scientific">Nonlabens ponticola</name>
    <dbReference type="NCBI Taxonomy" id="2496866"/>
    <lineage>
        <taxon>Bacteria</taxon>
        <taxon>Pseudomonadati</taxon>
        <taxon>Bacteroidota</taxon>
        <taxon>Flavobacteriia</taxon>
        <taxon>Flavobacteriales</taxon>
        <taxon>Flavobacteriaceae</taxon>
        <taxon>Nonlabens</taxon>
    </lineage>
</organism>